<keyword evidence="3 10" id="KW-0662">Pyridine nucleotide biosynthesis</keyword>
<keyword evidence="10 11" id="KW-0472">Membrane</keyword>
<evidence type="ECO:0000313" key="14">
    <source>
        <dbReference type="Proteomes" id="UP001159042"/>
    </source>
</evidence>
<evidence type="ECO:0000259" key="12">
    <source>
        <dbReference type="Pfam" id="PF01494"/>
    </source>
</evidence>
<comment type="pathway">
    <text evidence="10">Cofactor biosynthesis; NAD(+) biosynthesis; quinolinate from L-kynurenine: step 1/3.</text>
</comment>
<organism evidence="13 14">
    <name type="scientific">Exocentrus adspersus</name>
    <dbReference type="NCBI Taxonomy" id="1586481"/>
    <lineage>
        <taxon>Eukaryota</taxon>
        <taxon>Metazoa</taxon>
        <taxon>Ecdysozoa</taxon>
        <taxon>Arthropoda</taxon>
        <taxon>Hexapoda</taxon>
        <taxon>Insecta</taxon>
        <taxon>Pterygota</taxon>
        <taxon>Neoptera</taxon>
        <taxon>Endopterygota</taxon>
        <taxon>Coleoptera</taxon>
        <taxon>Polyphaga</taxon>
        <taxon>Cucujiformia</taxon>
        <taxon>Chrysomeloidea</taxon>
        <taxon>Cerambycidae</taxon>
        <taxon>Lamiinae</taxon>
        <taxon>Acanthocinini</taxon>
        <taxon>Exocentrus</taxon>
    </lineage>
</organism>
<dbReference type="AlphaFoldDB" id="A0AAV8W5J9"/>
<gene>
    <name evidence="13" type="ORF">NQ315_003012</name>
</gene>
<name>A0AAV8W5J9_9CUCU</name>
<keyword evidence="11" id="KW-1133">Transmembrane helix</keyword>
<evidence type="ECO:0000256" key="11">
    <source>
        <dbReference type="SAM" id="Phobius"/>
    </source>
</evidence>
<evidence type="ECO:0000256" key="2">
    <source>
        <dbReference type="ARBA" id="ARBA00022630"/>
    </source>
</evidence>
<dbReference type="GO" id="GO:0005741">
    <property type="term" value="C:mitochondrial outer membrane"/>
    <property type="evidence" value="ECO:0007669"/>
    <property type="project" value="TreeGrafter"/>
</dbReference>
<dbReference type="PRINTS" id="PR00420">
    <property type="entry name" value="RNGMNOXGNASE"/>
</dbReference>
<dbReference type="GO" id="GO:0004502">
    <property type="term" value="F:kynurenine 3-monooxygenase activity"/>
    <property type="evidence" value="ECO:0007669"/>
    <property type="project" value="UniProtKB-UniRule"/>
</dbReference>
<proteinExistence type="inferred from homology"/>
<keyword evidence="5 10" id="KW-0521">NADP</keyword>
<reference evidence="13 14" key="1">
    <citation type="journal article" date="2023" name="Insect Mol. Biol.">
        <title>Genome sequencing provides insights into the evolution of gene families encoding plant cell wall-degrading enzymes in longhorned beetles.</title>
        <authorList>
            <person name="Shin N.R."/>
            <person name="Okamura Y."/>
            <person name="Kirsch R."/>
            <person name="Pauchet Y."/>
        </authorList>
    </citation>
    <scope>NUCLEOTIDE SEQUENCE [LARGE SCALE GENOMIC DNA]</scope>
    <source>
        <strain evidence="13">EAD_L_NR</strain>
    </source>
</reference>
<dbReference type="PANTHER" id="PTHR46028:SF2">
    <property type="entry name" value="KYNURENINE 3-MONOOXYGENASE"/>
    <property type="match status" value="1"/>
</dbReference>
<comment type="catalytic activity">
    <reaction evidence="9 10">
        <text>L-kynurenine + NADPH + O2 + H(+) = 3-hydroxy-L-kynurenine + NADP(+) + H2O</text>
        <dbReference type="Rhea" id="RHEA:20545"/>
        <dbReference type="ChEBI" id="CHEBI:15377"/>
        <dbReference type="ChEBI" id="CHEBI:15378"/>
        <dbReference type="ChEBI" id="CHEBI:15379"/>
        <dbReference type="ChEBI" id="CHEBI:57783"/>
        <dbReference type="ChEBI" id="CHEBI:57959"/>
        <dbReference type="ChEBI" id="CHEBI:58125"/>
        <dbReference type="ChEBI" id="CHEBI:58349"/>
        <dbReference type="EC" id="1.14.13.9"/>
    </reaction>
</comment>
<dbReference type="GO" id="GO:0071949">
    <property type="term" value="F:FAD binding"/>
    <property type="evidence" value="ECO:0007669"/>
    <property type="project" value="InterPro"/>
</dbReference>
<dbReference type="FunFam" id="3.50.50.60:FF:000129">
    <property type="entry name" value="Kynurenine 3-monooxygenase"/>
    <property type="match status" value="1"/>
</dbReference>
<dbReference type="EC" id="1.14.13.9" evidence="10"/>
<dbReference type="InterPro" id="IPR002938">
    <property type="entry name" value="FAD-bd"/>
</dbReference>
<feature type="domain" description="FAD-binding" evidence="12">
    <location>
        <begin position="8"/>
        <end position="346"/>
    </location>
</feature>
<evidence type="ECO:0000256" key="4">
    <source>
        <dbReference type="ARBA" id="ARBA00022827"/>
    </source>
</evidence>
<dbReference type="SUPFAM" id="SSF51905">
    <property type="entry name" value="FAD/NAD(P)-binding domain"/>
    <property type="match status" value="1"/>
</dbReference>
<comment type="similarity">
    <text evidence="10">Belongs to the aromatic-ring hydroxylase family. KMO subfamily.</text>
</comment>
<sequence length="461" mass="52803">MTEKKNIKIIIIGGGLVGSLCASFMGKRGHDVAVYEKRSDIRTAKLSPGRSINLALSHRGRRALRSVGLENEILKTSIPMKGRLLHDLTGKTTSIPYDPVTNEVKFKFYGDSPTKLCIYSVGRNFLNQTLLRAAEKYPNVKLYFNQKLVSSNFNQGTVTLLNTNTCETYEEVAELIIGADGAFSSLRRLMQQTPLFDFSQKYIQHGYVELSIPPERGHLITPNHLHIWPRGEFMMIALPNQDNSWTLTLFMPFDKFENLKTEEGIRKFFWETFPDSIELIEENELVRVFTRLNNPSTLVSVKCKPYHVGSKYLIIGDAAHAMVPFYGQGMNAGFEDCFLLDDLLGKLDEDIQKTVNQFSESRVESAQAICDLAMYNYEEMKSLVTKLTYRIRRALDNALFKQFPDKWVPLYNSVSFSHMDYLQCLENRKWQDSVINKLLLLLITMLVWIAGFVSLKLWRAI</sequence>
<comment type="subcellular location">
    <subcellularLocation>
        <location evidence="10">Mitochondrion</location>
    </subcellularLocation>
    <subcellularLocation>
        <location evidence="10">Membrane</location>
        <topology evidence="10">Multi-pass membrane protein</topology>
    </subcellularLocation>
</comment>
<dbReference type="InterPro" id="IPR027545">
    <property type="entry name" value="Kynurenine_monooxygenase"/>
</dbReference>
<keyword evidence="14" id="KW-1185">Reference proteome</keyword>
<protein>
    <recommendedName>
        <fullName evidence="10">Kynurenine 3-monooxygenase</fullName>
        <ecNumber evidence="10">1.14.13.9</ecNumber>
    </recommendedName>
    <alternativeName>
        <fullName evidence="10">Kynurenine 3-hydroxylase</fullName>
    </alternativeName>
</protein>
<dbReference type="GO" id="GO:0019805">
    <property type="term" value="P:quinolinate biosynthetic process"/>
    <property type="evidence" value="ECO:0007669"/>
    <property type="project" value="UniProtKB-UniRule"/>
</dbReference>
<dbReference type="PANTHER" id="PTHR46028">
    <property type="entry name" value="KYNURENINE 3-MONOOXYGENASE"/>
    <property type="match status" value="1"/>
</dbReference>
<dbReference type="GO" id="GO:0043420">
    <property type="term" value="P:anthranilate metabolic process"/>
    <property type="evidence" value="ECO:0007669"/>
    <property type="project" value="UniProtKB-UniRule"/>
</dbReference>
<evidence type="ECO:0000256" key="3">
    <source>
        <dbReference type="ARBA" id="ARBA00022642"/>
    </source>
</evidence>
<dbReference type="HAMAP" id="MF_01971">
    <property type="entry name" value="Kynurenine_monooxygenase"/>
    <property type="match status" value="1"/>
</dbReference>
<evidence type="ECO:0000256" key="1">
    <source>
        <dbReference type="ARBA" id="ARBA00001974"/>
    </source>
</evidence>
<comment type="caution">
    <text evidence="13">The sequence shown here is derived from an EMBL/GenBank/DDBJ whole genome shotgun (WGS) entry which is preliminary data.</text>
</comment>
<evidence type="ECO:0000256" key="6">
    <source>
        <dbReference type="ARBA" id="ARBA00023002"/>
    </source>
</evidence>
<evidence type="ECO:0000256" key="7">
    <source>
        <dbReference type="ARBA" id="ARBA00023033"/>
    </source>
</evidence>
<feature type="transmembrane region" description="Helical" evidence="11">
    <location>
        <begin position="438"/>
        <end position="458"/>
    </location>
</feature>
<dbReference type="GO" id="GO:0070189">
    <property type="term" value="P:kynurenine metabolic process"/>
    <property type="evidence" value="ECO:0007669"/>
    <property type="project" value="TreeGrafter"/>
</dbReference>
<dbReference type="GO" id="GO:0034354">
    <property type="term" value="P:'de novo' NAD+ biosynthetic process from L-tryptophan"/>
    <property type="evidence" value="ECO:0007669"/>
    <property type="project" value="UniProtKB-UniRule"/>
</dbReference>
<dbReference type="EMBL" id="JANEYG010000010">
    <property type="protein sequence ID" value="KAJ8921396.1"/>
    <property type="molecule type" value="Genomic_DNA"/>
</dbReference>
<comment type="cofactor">
    <cofactor evidence="1 10">
        <name>FAD</name>
        <dbReference type="ChEBI" id="CHEBI:57692"/>
    </cofactor>
</comment>
<feature type="transmembrane region" description="Helical" evidence="11">
    <location>
        <begin position="7"/>
        <end position="26"/>
    </location>
</feature>
<keyword evidence="2 10" id="KW-0285">Flavoprotein</keyword>
<comment type="function">
    <text evidence="10">Catalyzes the hydroxylation of L-kynurenine (L-Kyn) to form 3-hydroxy-L-kynurenine (L-3OHKyn). Required for synthesis of quinolinic acid.</text>
</comment>
<dbReference type="Gene3D" id="3.50.50.60">
    <property type="entry name" value="FAD/NAD(P)-binding domain"/>
    <property type="match status" value="1"/>
</dbReference>
<dbReference type="Pfam" id="PF01494">
    <property type="entry name" value="FAD_binding_3"/>
    <property type="match status" value="1"/>
</dbReference>
<dbReference type="InterPro" id="IPR036188">
    <property type="entry name" value="FAD/NAD-bd_sf"/>
</dbReference>
<keyword evidence="11" id="KW-0812">Transmembrane</keyword>
<keyword evidence="8 10" id="KW-0496">Mitochondrion</keyword>
<evidence type="ECO:0000256" key="10">
    <source>
        <dbReference type="HAMAP-Rule" id="MF_03018"/>
    </source>
</evidence>
<keyword evidence="6 10" id="KW-0560">Oxidoreductase</keyword>
<evidence type="ECO:0000256" key="8">
    <source>
        <dbReference type="ARBA" id="ARBA00023128"/>
    </source>
</evidence>
<keyword evidence="4 10" id="KW-0274">FAD</keyword>
<accession>A0AAV8W5J9</accession>
<dbReference type="GO" id="GO:0006569">
    <property type="term" value="P:L-tryptophan catabolic process"/>
    <property type="evidence" value="ECO:0007669"/>
    <property type="project" value="UniProtKB-UniRule"/>
</dbReference>
<keyword evidence="7 10" id="KW-0503">Monooxygenase</keyword>
<dbReference type="Proteomes" id="UP001159042">
    <property type="component" value="Unassembled WGS sequence"/>
</dbReference>
<evidence type="ECO:0000313" key="13">
    <source>
        <dbReference type="EMBL" id="KAJ8921396.1"/>
    </source>
</evidence>
<evidence type="ECO:0000256" key="9">
    <source>
        <dbReference type="ARBA" id="ARBA00047818"/>
    </source>
</evidence>
<evidence type="ECO:0000256" key="5">
    <source>
        <dbReference type="ARBA" id="ARBA00022857"/>
    </source>
</evidence>